<evidence type="ECO:0000313" key="18">
    <source>
        <dbReference type="Proteomes" id="UP001150907"/>
    </source>
</evidence>
<feature type="binding site" evidence="12">
    <location>
        <position position="127"/>
    </location>
    <ligand>
        <name>Zn(2+)</name>
        <dbReference type="ChEBI" id="CHEBI:29105"/>
        <label>1</label>
    </ligand>
</feature>
<comment type="caution">
    <text evidence="17">The sequence shown here is derived from an EMBL/GenBank/DDBJ whole genome shotgun (WGS) entry which is preliminary data.</text>
</comment>
<dbReference type="InterPro" id="IPR023780">
    <property type="entry name" value="Chromo_domain"/>
</dbReference>
<dbReference type="InterPro" id="IPR023779">
    <property type="entry name" value="Chromodomain_CS"/>
</dbReference>
<keyword evidence="5 11" id="KW-0808">Transferase</keyword>
<dbReference type="PANTHER" id="PTHR46223">
    <property type="entry name" value="HISTONE-LYSINE N-METHYLTRANSFERASE SUV39H"/>
    <property type="match status" value="1"/>
</dbReference>
<dbReference type="SUPFAM" id="SSF82199">
    <property type="entry name" value="SET domain"/>
    <property type="match status" value="1"/>
</dbReference>
<dbReference type="InterPro" id="IPR016197">
    <property type="entry name" value="Chromo-like_dom_sf"/>
</dbReference>
<dbReference type="Gene3D" id="2.170.270.10">
    <property type="entry name" value="SET domain"/>
    <property type="match status" value="1"/>
</dbReference>
<evidence type="ECO:0000259" key="14">
    <source>
        <dbReference type="PROSITE" id="PS50280"/>
    </source>
</evidence>
<dbReference type="PANTHER" id="PTHR46223:SF3">
    <property type="entry name" value="HISTONE-LYSINE N-METHYLTRANSFERASE SET-23"/>
    <property type="match status" value="1"/>
</dbReference>
<dbReference type="Pfam" id="PF00856">
    <property type="entry name" value="SET"/>
    <property type="match status" value="1"/>
</dbReference>
<evidence type="ECO:0000256" key="3">
    <source>
        <dbReference type="ARBA" id="ARBA00022454"/>
    </source>
</evidence>
<dbReference type="InterPro" id="IPR001214">
    <property type="entry name" value="SET_dom"/>
</dbReference>
<dbReference type="InterPro" id="IPR007728">
    <property type="entry name" value="Pre-SET_dom"/>
</dbReference>
<dbReference type="PROSITE" id="PS50280">
    <property type="entry name" value="SET"/>
    <property type="match status" value="1"/>
</dbReference>
<keyword evidence="9 11" id="KW-0156">Chromatin regulator</keyword>
<reference evidence="17" key="1">
    <citation type="submission" date="2022-07" db="EMBL/GenBank/DDBJ databases">
        <title>Phylogenomic reconstructions and comparative analyses of Kickxellomycotina fungi.</title>
        <authorList>
            <person name="Reynolds N.K."/>
            <person name="Stajich J.E."/>
            <person name="Barry K."/>
            <person name="Grigoriev I.V."/>
            <person name="Crous P."/>
            <person name="Smith M.E."/>
        </authorList>
    </citation>
    <scope>NUCLEOTIDE SEQUENCE</scope>
    <source>
        <strain evidence="17">IMI 214461</strain>
    </source>
</reference>
<name>A0A9W8EKX3_9FUNG</name>
<dbReference type="Gene3D" id="2.40.50.40">
    <property type="match status" value="1"/>
</dbReference>
<evidence type="ECO:0000256" key="6">
    <source>
        <dbReference type="ARBA" id="ARBA00022691"/>
    </source>
</evidence>
<keyword evidence="3" id="KW-0158">Chromosome</keyword>
<dbReference type="InterPro" id="IPR046341">
    <property type="entry name" value="SET_dom_sf"/>
</dbReference>
<dbReference type="PROSITE" id="PS00598">
    <property type="entry name" value="CHROMO_1"/>
    <property type="match status" value="1"/>
</dbReference>
<proteinExistence type="inferred from homology"/>
<feature type="binding site" evidence="12">
    <location>
        <position position="127"/>
    </location>
    <ligand>
        <name>Zn(2+)</name>
        <dbReference type="ChEBI" id="CHEBI:29105"/>
        <label>2</label>
    </ligand>
</feature>
<dbReference type="GO" id="GO:0032259">
    <property type="term" value="P:methylation"/>
    <property type="evidence" value="ECO:0007669"/>
    <property type="project" value="UniProtKB-KW"/>
</dbReference>
<dbReference type="GO" id="GO:0005694">
    <property type="term" value="C:chromosome"/>
    <property type="evidence" value="ECO:0007669"/>
    <property type="project" value="UniProtKB-SubCell"/>
</dbReference>
<evidence type="ECO:0000256" key="5">
    <source>
        <dbReference type="ARBA" id="ARBA00022679"/>
    </source>
</evidence>
<feature type="binding site" evidence="12">
    <location>
        <position position="325"/>
    </location>
    <ligand>
        <name>Zn(2+)</name>
        <dbReference type="ChEBI" id="CHEBI:29105"/>
        <label>4</label>
    </ligand>
</feature>
<evidence type="ECO:0000256" key="7">
    <source>
        <dbReference type="ARBA" id="ARBA00022723"/>
    </source>
</evidence>
<accession>A0A9W8EKX3</accession>
<evidence type="ECO:0000256" key="11">
    <source>
        <dbReference type="PIRNR" id="PIRNR009343"/>
    </source>
</evidence>
<feature type="binding site" evidence="12">
    <location>
        <position position="330"/>
    </location>
    <ligand>
        <name>Zn(2+)</name>
        <dbReference type="ChEBI" id="CHEBI:29105"/>
        <label>4</label>
    </ligand>
</feature>
<evidence type="ECO:0000256" key="1">
    <source>
        <dbReference type="ARBA" id="ARBA00004123"/>
    </source>
</evidence>
<feature type="binding site" evidence="12">
    <location>
        <position position="163"/>
    </location>
    <ligand>
        <name>Zn(2+)</name>
        <dbReference type="ChEBI" id="CHEBI:29105"/>
        <label>3</label>
    </ligand>
</feature>
<organism evidence="17 18">
    <name type="scientific">Coemansia thaxteri</name>
    <dbReference type="NCBI Taxonomy" id="2663907"/>
    <lineage>
        <taxon>Eukaryota</taxon>
        <taxon>Fungi</taxon>
        <taxon>Fungi incertae sedis</taxon>
        <taxon>Zoopagomycota</taxon>
        <taxon>Kickxellomycotina</taxon>
        <taxon>Kickxellomycetes</taxon>
        <taxon>Kickxellales</taxon>
        <taxon>Kickxellaceae</taxon>
        <taxon>Coemansia</taxon>
    </lineage>
</organism>
<dbReference type="Proteomes" id="UP001150907">
    <property type="component" value="Unassembled WGS sequence"/>
</dbReference>
<dbReference type="AlphaFoldDB" id="A0A9W8EKX3"/>
<dbReference type="GO" id="GO:0140949">
    <property type="term" value="F:histone H3K9 trimethyltransferase activity"/>
    <property type="evidence" value="ECO:0007669"/>
    <property type="project" value="UniProtKB-EC"/>
</dbReference>
<feature type="binding site" evidence="12">
    <location>
        <position position="129"/>
    </location>
    <ligand>
        <name>Zn(2+)</name>
        <dbReference type="ChEBI" id="CHEBI:29105"/>
        <label>1</label>
    </ligand>
</feature>
<evidence type="ECO:0000259" key="13">
    <source>
        <dbReference type="PROSITE" id="PS50013"/>
    </source>
</evidence>
<keyword evidence="18" id="KW-1185">Reference proteome</keyword>
<keyword evidence="4 11" id="KW-0489">Methyltransferase</keyword>
<evidence type="ECO:0000256" key="10">
    <source>
        <dbReference type="ARBA" id="ARBA00023242"/>
    </source>
</evidence>
<dbReference type="SMART" id="SM00317">
    <property type="entry name" value="SET"/>
    <property type="match status" value="1"/>
</dbReference>
<dbReference type="PRINTS" id="PR00504">
    <property type="entry name" value="CHROMODOMAIN"/>
</dbReference>
<feature type="binding site" evidence="12">
    <location>
        <position position="169"/>
    </location>
    <ligand>
        <name>Zn(2+)</name>
        <dbReference type="ChEBI" id="CHEBI:29105"/>
        <label>3</label>
    </ligand>
</feature>
<dbReference type="PIRSF" id="PIRSF009343">
    <property type="entry name" value="SUV39_SET"/>
    <property type="match status" value="1"/>
</dbReference>
<gene>
    <name evidence="17" type="ORF">H4R26_000949</name>
</gene>
<feature type="domain" description="Post-SET" evidence="16">
    <location>
        <begin position="319"/>
        <end position="335"/>
    </location>
</feature>
<dbReference type="SMART" id="SM00298">
    <property type="entry name" value="CHROMO"/>
    <property type="match status" value="1"/>
</dbReference>
<dbReference type="EC" id="2.1.1.355" evidence="11"/>
<evidence type="ECO:0000256" key="2">
    <source>
        <dbReference type="ARBA" id="ARBA00004286"/>
    </source>
</evidence>
<protein>
    <recommendedName>
        <fullName evidence="11">Histone-lysine N-methyltransferase</fullName>
        <ecNumber evidence="11">2.1.1.355</ecNumber>
    </recommendedName>
</protein>
<keyword evidence="10 11" id="KW-0539">Nucleus</keyword>
<dbReference type="GO" id="GO:0005634">
    <property type="term" value="C:nucleus"/>
    <property type="evidence" value="ECO:0007669"/>
    <property type="project" value="UniProtKB-SubCell"/>
</dbReference>
<dbReference type="InterPro" id="IPR017984">
    <property type="entry name" value="Chromo_dom_subgr"/>
</dbReference>
<dbReference type="InterPro" id="IPR003616">
    <property type="entry name" value="Post-SET_dom"/>
</dbReference>
<dbReference type="EMBL" id="JANBQF010000035">
    <property type="protein sequence ID" value="KAJ2007130.1"/>
    <property type="molecule type" value="Genomic_DNA"/>
</dbReference>
<sequence>MTKQGDATPSEDGESYTVEKIIDHKIEKGKKMYFLKWKGYDSIHNTWEPEEHLECQDLLAQYWRRKKKSPYGAGVNLSSILHNVPARHRIRICNTVDTAVLPEEFTYTDDYVRGNGVPNPSNVVFPCDCLDGQCSTDCDCMNVPYYDENGRLCTDLQLPIYECSHLCDCPESCPNRTVQRGSTIDIDIFRTRDKGWGARTRRFIARGEFVCRYTGELLMSKDAYLRGNGSLTYLFDLDKEVPRTCDPPFTIDAKMFGNVSHFFNHSCGPNMGIWAVYINHRDARLHELAFFALKDIAPGEELTFDYSPNTGESPYHTSCKFTCRCGTPECRGSLF</sequence>
<evidence type="ECO:0000313" key="17">
    <source>
        <dbReference type="EMBL" id="KAJ2007130.1"/>
    </source>
</evidence>
<feature type="binding site" evidence="12">
    <location>
        <position position="323"/>
    </location>
    <ligand>
        <name>Zn(2+)</name>
        <dbReference type="ChEBI" id="CHEBI:29105"/>
        <label>4</label>
    </ligand>
</feature>
<evidence type="ECO:0000256" key="8">
    <source>
        <dbReference type="ARBA" id="ARBA00022833"/>
    </source>
</evidence>
<dbReference type="Pfam" id="PF05033">
    <property type="entry name" value="Pre-SET"/>
    <property type="match status" value="1"/>
</dbReference>
<evidence type="ECO:0000256" key="4">
    <source>
        <dbReference type="ARBA" id="ARBA00022603"/>
    </source>
</evidence>
<evidence type="ECO:0000259" key="16">
    <source>
        <dbReference type="PROSITE" id="PS50868"/>
    </source>
</evidence>
<feature type="binding site" evidence="12">
    <location>
        <position position="167"/>
    </location>
    <ligand>
        <name>Zn(2+)</name>
        <dbReference type="ChEBI" id="CHEBI:29105"/>
        <label>2</label>
    </ligand>
</feature>
<dbReference type="InterPro" id="IPR050973">
    <property type="entry name" value="H3K9_Histone-Lys_N-MTase"/>
</dbReference>
<keyword evidence="8 11" id="KW-0862">Zinc</keyword>
<feature type="binding site" evidence="12">
    <location>
        <position position="163"/>
    </location>
    <ligand>
        <name>Zn(2+)</name>
        <dbReference type="ChEBI" id="CHEBI:29105"/>
        <label>2</label>
    </ligand>
</feature>
<dbReference type="OrthoDB" id="308383at2759"/>
<dbReference type="GO" id="GO:0008270">
    <property type="term" value="F:zinc ion binding"/>
    <property type="evidence" value="ECO:0007669"/>
    <property type="project" value="UniProtKB-UniRule"/>
</dbReference>
<dbReference type="PROSITE" id="PS50867">
    <property type="entry name" value="PRE_SET"/>
    <property type="match status" value="1"/>
</dbReference>
<dbReference type="InterPro" id="IPR011381">
    <property type="entry name" value="H3-K9_MeTrfase_SUV39H1/2-like"/>
</dbReference>
<keyword evidence="7 11" id="KW-0479">Metal-binding</keyword>
<comment type="similarity">
    <text evidence="11">Belongs to the class V-like SAM-binding methyltransferase superfamily. Histone-lysine methyltransferase family. Suvar3-9 subfamily.</text>
</comment>
<evidence type="ECO:0000259" key="15">
    <source>
        <dbReference type="PROSITE" id="PS50867"/>
    </source>
</evidence>
<dbReference type="PROSITE" id="PS50868">
    <property type="entry name" value="POST_SET"/>
    <property type="match status" value="1"/>
</dbReference>
<dbReference type="CDD" id="cd00024">
    <property type="entry name" value="CD_CSD"/>
    <property type="match status" value="1"/>
</dbReference>
<dbReference type="PROSITE" id="PS50013">
    <property type="entry name" value="CHROMO_2"/>
    <property type="match status" value="1"/>
</dbReference>
<feature type="domain" description="SET" evidence="14">
    <location>
        <begin position="184"/>
        <end position="307"/>
    </location>
</feature>
<comment type="subcellular location">
    <subcellularLocation>
        <location evidence="2">Chromosome</location>
    </subcellularLocation>
    <subcellularLocation>
        <location evidence="1 11">Nucleus</location>
    </subcellularLocation>
</comment>
<feature type="domain" description="Chromo" evidence="13">
    <location>
        <begin position="16"/>
        <end position="66"/>
    </location>
</feature>
<keyword evidence="6 11" id="KW-0949">S-adenosyl-L-methionine</keyword>
<feature type="binding site" evidence="12">
    <location>
        <position position="134"/>
    </location>
    <ligand>
        <name>Zn(2+)</name>
        <dbReference type="ChEBI" id="CHEBI:29105"/>
        <label>1</label>
    </ligand>
</feature>
<evidence type="ECO:0000256" key="12">
    <source>
        <dbReference type="PIRSR" id="PIRSR009343-2"/>
    </source>
</evidence>
<dbReference type="Pfam" id="PF00385">
    <property type="entry name" value="Chromo"/>
    <property type="match status" value="1"/>
</dbReference>
<feature type="binding site" evidence="12">
    <location>
        <position position="173"/>
    </location>
    <ligand>
        <name>Zn(2+)</name>
        <dbReference type="ChEBI" id="CHEBI:29105"/>
        <label>3</label>
    </ligand>
</feature>
<feature type="binding site" evidence="12">
    <location>
        <position position="267"/>
    </location>
    <ligand>
        <name>Zn(2+)</name>
        <dbReference type="ChEBI" id="CHEBI:29105"/>
        <label>4</label>
    </ligand>
</feature>
<evidence type="ECO:0000256" key="9">
    <source>
        <dbReference type="ARBA" id="ARBA00022853"/>
    </source>
</evidence>
<dbReference type="InterPro" id="IPR000953">
    <property type="entry name" value="Chromo/chromo_shadow_dom"/>
</dbReference>
<feature type="domain" description="Pre-SET" evidence="15">
    <location>
        <begin position="125"/>
        <end position="181"/>
    </location>
</feature>
<dbReference type="SUPFAM" id="SSF54160">
    <property type="entry name" value="Chromo domain-like"/>
    <property type="match status" value="1"/>
</dbReference>
<comment type="catalytic activity">
    <reaction evidence="11">
        <text>L-lysyl(9)-[histone H3] + 3 S-adenosyl-L-methionine = N(6),N(6),N(6)-trimethyl-L-lysyl(9)-[histone H3] + 3 S-adenosyl-L-homocysteine + 3 H(+)</text>
        <dbReference type="Rhea" id="RHEA:60276"/>
        <dbReference type="Rhea" id="RHEA-COMP:15538"/>
        <dbReference type="Rhea" id="RHEA-COMP:15546"/>
        <dbReference type="ChEBI" id="CHEBI:15378"/>
        <dbReference type="ChEBI" id="CHEBI:29969"/>
        <dbReference type="ChEBI" id="CHEBI:57856"/>
        <dbReference type="ChEBI" id="CHEBI:59789"/>
        <dbReference type="ChEBI" id="CHEBI:61961"/>
        <dbReference type="EC" id="2.1.1.355"/>
    </reaction>
</comment>